<feature type="region of interest" description="Disordered" evidence="1">
    <location>
        <begin position="44"/>
        <end position="78"/>
    </location>
</feature>
<dbReference type="EMBL" id="JAQMLV010000002">
    <property type="protein sequence ID" value="MDB8743780.1"/>
    <property type="molecule type" value="Genomic_DNA"/>
</dbReference>
<dbReference type="AlphaFoldDB" id="A0AAW6E5V4"/>
<evidence type="ECO:0000313" key="2">
    <source>
        <dbReference type="EMBL" id="MDB8743780.1"/>
    </source>
</evidence>
<protein>
    <submittedName>
        <fullName evidence="2">Uncharacterized protein</fullName>
    </submittedName>
</protein>
<accession>A0AAW6E5V4</accession>
<feature type="compositionally biased region" description="Low complexity" evidence="1">
    <location>
        <begin position="47"/>
        <end position="70"/>
    </location>
</feature>
<gene>
    <name evidence="2" type="ORF">PNU62_02000</name>
</gene>
<name>A0AAW6E5V4_9FIRM</name>
<sequence length="266" mass="29784">MGLFDKILKGAVDAIDNAAAKNGNGPTGLKDLFNQAMDKKNEAINGTSSSTASSKPNTATSSTSSSKRSNCAYTRPTYTTPQEVLDTASIPAKPSREITYEIFDGKDAEIRVKVSFDLSGDFIETECDFDYGAMYLPNCDDDFDDNYSDSNTPYFEMVSAPDDEIYYMIDKCRNGGTPDNAMMFLRVDDMGSRIQFKAKVKNRFGKIEYFYNCQFHDEFNPQSYIGVCYNADVVGTPLEKKLMAAVDEAARTFRREVVEIEDRPFR</sequence>
<proteinExistence type="predicted"/>
<dbReference type="Proteomes" id="UP001211015">
    <property type="component" value="Unassembled WGS sequence"/>
</dbReference>
<dbReference type="RefSeq" id="WP_195387857.1">
    <property type="nucleotide sequence ID" value="NZ_JADNGL010000002.1"/>
</dbReference>
<comment type="caution">
    <text evidence="2">The sequence shown here is derived from an EMBL/GenBank/DDBJ whole genome shotgun (WGS) entry which is preliminary data.</text>
</comment>
<evidence type="ECO:0000313" key="3">
    <source>
        <dbReference type="Proteomes" id="UP001211015"/>
    </source>
</evidence>
<organism evidence="2 3">
    <name type="scientific">Ruminococcus bicirculans</name>
    <name type="common">ex Wegman et al. 2014</name>
    <dbReference type="NCBI Taxonomy" id="1160721"/>
    <lineage>
        <taxon>Bacteria</taxon>
        <taxon>Bacillati</taxon>
        <taxon>Bacillota</taxon>
        <taxon>Clostridia</taxon>
        <taxon>Eubacteriales</taxon>
        <taxon>Oscillospiraceae</taxon>
        <taxon>Ruminococcus</taxon>
    </lineage>
</organism>
<evidence type="ECO:0000256" key="1">
    <source>
        <dbReference type="SAM" id="MobiDB-lite"/>
    </source>
</evidence>
<reference evidence="2" key="1">
    <citation type="submission" date="2023-01" db="EMBL/GenBank/DDBJ databases">
        <title>Human gut microbiome strain richness.</title>
        <authorList>
            <person name="Chen-Liaw A."/>
        </authorList>
    </citation>
    <scope>NUCLEOTIDE SEQUENCE</scope>
    <source>
        <strain evidence="2">1001275st1_F4_1001275B_160808</strain>
    </source>
</reference>